<feature type="transmembrane region" description="Helical" evidence="1">
    <location>
        <begin position="7"/>
        <end position="32"/>
    </location>
</feature>
<dbReference type="EMBL" id="DRKW01000162">
    <property type="protein sequence ID" value="HEB74140.1"/>
    <property type="molecule type" value="Genomic_DNA"/>
</dbReference>
<evidence type="ECO:0000256" key="1">
    <source>
        <dbReference type="SAM" id="Phobius"/>
    </source>
</evidence>
<gene>
    <name evidence="2" type="ORF">ENJ03_02845</name>
</gene>
<evidence type="ECO:0000313" key="2">
    <source>
        <dbReference type="EMBL" id="HEB74140.1"/>
    </source>
</evidence>
<dbReference type="Proteomes" id="UP000886268">
    <property type="component" value="Unassembled WGS sequence"/>
</dbReference>
<keyword evidence="1" id="KW-1133">Transmembrane helix</keyword>
<reference evidence="2" key="1">
    <citation type="journal article" date="2020" name="mSystems">
        <title>Genome- and Community-Level Interaction Insights into Carbon Utilization and Element Cycling Functions of Hydrothermarchaeota in Hydrothermal Sediment.</title>
        <authorList>
            <person name="Zhou Z."/>
            <person name="Liu Y."/>
            <person name="Xu W."/>
            <person name="Pan J."/>
            <person name="Luo Z.H."/>
            <person name="Li M."/>
        </authorList>
    </citation>
    <scope>NUCLEOTIDE SEQUENCE [LARGE SCALE GENOMIC DNA]</scope>
    <source>
        <strain evidence="2">HyVt-45</strain>
    </source>
</reference>
<keyword evidence="1" id="KW-0472">Membrane</keyword>
<keyword evidence="1" id="KW-0812">Transmembrane</keyword>
<proteinExistence type="predicted"/>
<accession>A0A7V1I480</accession>
<name>A0A7V1I480_DESA2</name>
<protein>
    <submittedName>
        <fullName evidence="2">Uncharacterized protein</fullName>
    </submittedName>
</protein>
<organism evidence="2">
    <name type="scientific">Desulfofervidus auxilii</name>
    <dbReference type="NCBI Taxonomy" id="1621989"/>
    <lineage>
        <taxon>Bacteria</taxon>
        <taxon>Pseudomonadati</taxon>
        <taxon>Thermodesulfobacteriota</taxon>
        <taxon>Candidatus Desulfofervidia</taxon>
        <taxon>Candidatus Desulfofervidales</taxon>
        <taxon>Candidatus Desulfofervidaceae</taxon>
        <taxon>Candidatus Desulfofervidus</taxon>
    </lineage>
</organism>
<sequence length="71" mass="8007">MISKLTLICLIGLGFMGWYGWFVWAVLLIFLGLHHPEPIDPTLPLGKGRVKLGILALFIFILTFIPVPFKI</sequence>
<dbReference type="AlphaFoldDB" id="A0A7V1I480"/>
<feature type="transmembrane region" description="Helical" evidence="1">
    <location>
        <begin position="52"/>
        <end position="69"/>
    </location>
</feature>
<comment type="caution">
    <text evidence="2">The sequence shown here is derived from an EMBL/GenBank/DDBJ whole genome shotgun (WGS) entry which is preliminary data.</text>
</comment>